<keyword evidence="4" id="KW-0324">Glycolysis</keyword>
<evidence type="ECO:0000256" key="1">
    <source>
        <dbReference type="ARBA" id="ARBA00000148"/>
    </source>
</evidence>
<dbReference type="GO" id="GO:0004807">
    <property type="term" value="F:triose-phosphate isomerase activity"/>
    <property type="evidence" value="ECO:0007669"/>
    <property type="project" value="UniProtKB-UniRule"/>
</dbReference>
<dbReference type="UniPathway" id="UPA00109">
    <property type="reaction ID" value="UER00189"/>
</dbReference>
<comment type="pathway">
    <text evidence="4">Carbohydrate biosynthesis; gluconeogenesis.</text>
</comment>
<dbReference type="GO" id="GO:0019563">
    <property type="term" value="P:glycerol catabolic process"/>
    <property type="evidence" value="ECO:0007669"/>
    <property type="project" value="TreeGrafter"/>
</dbReference>
<dbReference type="InterPro" id="IPR013785">
    <property type="entry name" value="Aldolase_TIM"/>
</dbReference>
<dbReference type="RefSeq" id="WP_166412157.1">
    <property type="nucleotide sequence ID" value="NZ_CP049869.1"/>
</dbReference>
<organism evidence="5 6">
    <name type="scientific">Sphingomonas piscis</name>
    <dbReference type="NCBI Taxonomy" id="2714943"/>
    <lineage>
        <taxon>Bacteria</taxon>
        <taxon>Pseudomonadati</taxon>
        <taxon>Pseudomonadota</taxon>
        <taxon>Alphaproteobacteria</taxon>
        <taxon>Sphingomonadales</taxon>
        <taxon>Sphingomonadaceae</taxon>
        <taxon>Sphingomonas</taxon>
    </lineage>
</organism>
<evidence type="ECO:0000256" key="2">
    <source>
        <dbReference type="ARBA" id="ARBA00007422"/>
    </source>
</evidence>
<dbReference type="SUPFAM" id="SSF51351">
    <property type="entry name" value="Triosephosphate isomerase (TIM)"/>
    <property type="match status" value="1"/>
</dbReference>
<comment type="subunit">
    <text evidence="4">Homodimer.</text>
</comment>
<comment type="pathway">
    <text evidence="4">Carbohydrate degradation; glycolysis; D-glyceraldehyde 3-phosphate from glycerone phosphate: step 1/1.</text>
</comment>
<dbReference type="GO" id="GO:0046166">
    <property type="term" value="P:glyceraldehyde-3-phosphate biosynthetic process"/>
    <property type="evidence" value="ECO:0007669"/>
    <property type="project" value="TreeGrafter"/>
</dbReference>
<keyword evidence="3 4" id="KW-0413">Isomerase</keyword>
<comment type="similarity">
    <text evidence="2 4">Belongs to the triosephosphate isomerase family.</text>
</comment>
<keyword evidence="6" id="KW-1185">Reference proteome</keyword>
<dbReference type="GO" id="GO:0006096">
    <property type="term" value="P:glycolytic process"/>
    <property type="evidence" value="ECO:0007669"/>
    <property type="project" value="UniProtKB-UniRule"/>
</dbReference>
<dbReference type="NCBIfam" id="TIGR00419">
    <property type="entry name" value="tim"/>
    <property type="match status" value="1"/>
</dbReference>
<dbReference type="Gene3D" id="3.20.20.70">
    <property type="entry name" value="Aldolase class I"/>
    <property type="match status" value="1"/>
</dbReference>
<evidence type="ECO:0000256" key="3">
    <source>
        <dbReference type="ARBA" id="ARBA00023235"/>
    </source>
</evidence>
<keyword evidence="4" id="KW-0963">Cytoplasm</keyword>
<dbReference type="CDD" id="cd00311">
    <property type="entry name" value="TIM"/>
    <property type="match status" value="1"/>
</dbReference>
<reference evidence="5 6" key="1">
    <citation type="submission" date="2020-03" db="EMBL/GenBank/DDBJ databases">
        <title>Sphingomonas sp. nov., isolated from fish.</title>
        <authorList>
            <person name="Hyun D.-W."/>
            <person name="Bae J.-W."/>
        </authorList>
    </citation>
    <scope>NUCLEOTIDE SEQUENCE [LARGE SCALE GENOMIC DNA]</scope>
    <source>
        <strain evidence="5 6">HDW15B</strain>
    </source>
</reference>
<evidence type="ECO:0000256" key="4">
    <source>
        <dbReference type="RuleBase" id="RU363013"/>
    </source>
</evidence>
<evidence type="ECO:0000313" key="6">
    <source>
        <dbReference type="Proteomes" id="UP000503222"/>
    </source>
</evidence>
<keyword evidence="4" id="KW-0312">Gluconeogenesis</keyword>
<name>A0A6G7YSR2_9SPHN</name>
<comment type="catalytic activity">
    <reaction evidence="1">
        <text>L-erythrulose 1-phosphate = D-erythrulose 4-phosphate</text>
        <dbReference type="Rhea" id="RHEA:49588"/>
        <dbReference type="ChEBI" id="CHEBI:58002"/>
        <dbReference type="ChEBI" id="CHEBI:90796"/>
        <dbReference type="EC" id="5.3.1.33"/>
    </reaction>
</comment>
<dbReference type="UniPathway" id="UPA00138"/>
<dbReference type="PROSITE" id="PS51440">
    <property type="entry name" value="TIM_2"/>
    <property type="match status" value="1"/>
</dbReference>
<dbReference type="AlphaFoldDB" id="A0A6G7YSR2"/>
<gene>
    <name evidence="5" type="ORF">G7077_13510</name>
</gene>
<accession>A0A6G7YSR2</accession>
<protein>
    <recommendedName>
        <fullName evidence="4">Triosephosphate isomerase</fullName>
        <ecNumber evidence="4">5.3.1.1</ecNumber>
    </recommendedName>
</protein>
<dbReference type="InterPro" id="IPR035990">
    <property type="entry name" value="TIM_sf"/>
</dbReference>
<dbReference type="GO" id="GO:0005829">
    <property type="term" value="C:cytosol"/>
    <property type="evidence" value="ECO:0007669"/>
    <property type="project" value="TreeGrafter"/>
</dbReference>
<comment type="subcellular location">
    <subcellularLocation>
        <location evidence="4">Cytoplasm</location>
    </subcellularLocation>
</comment>
<dbReference type="EMBL" id="CP049869">
    <property type="protein sequence ID" value="QIK79772.1"/>
    <property type="molecule type" value="Genomic_DNA"/>
</dbReference>
<proteinExistence type="inferred from homology"/>
<dbReference type="PANTHER" id="PTHR21139:SF42">
    <property type="entry name" value="TRIOSEPHOSPHATE ISOMERASE"/>
    <property type="match status" value="1"/>
</dbReference>
<dbReference type="EC" id="5.3.1.1" evidence="4"/>
<comment type="catalytic activity">
    <reaction evidence="4">
        <text>D-glyceraldehyde 3-phosphate = dihydroxyacetone phosphate</text>
        <dbReference type="Rhea" id="RHEA:18585"/>
        <dbReference type="ChEBI" id="CHEBI:57642"/>
        <dbReference type="ChEBI" id="CHEBI:59776"/>
        <dbReference type="EC" id="5.3.1.1"/>
    </reaction>
</comment>
<dbReference type="Proteomes" id="UP000503222">
    <property type="component" value="Chromosome"/>
</dbReference>
<dbReference type="Pfam" id="PF00121">
    <property type="entry name" value="TIM"/>
    <property type="match status" value="1"/>
</dbReference>
<dbReference type="InterPro" id="IPR000652">
    <property type="entry name" value="Triosephosphate_isomerase"/>
</dbReference>
<dbReference type="GO" id="GO:0006094">
    <property type="term" value="P:gluconeogenesis"/>
    <property type="evidence" value="ECO:0007669"/>
    <property type="project" value="UniProtKB-UniPathway"/>
</dbReference>
<dbReference type="KEGG" id="spii:G7077_13510"/>
<dbReference type="PANTHER" id="PTHR21139">
    <property type="entry name" value="TRIOSEPHOSPHATE ISOMERASE"/>
    <property type="match status" value="1"/>
</dbReference>
<evidence type="ECO:0000313" key="5">
    <source>
        <dbReference type="EMBL" id="QIK79772.1"/>
    </source>
</evidence>
<sequence length="254" mass="26140">MIQNKYVVGNWKMNGVGAHLEEVRAIAGGAARYRGVDVALCLPATLIHRAADVVPGFPVGAQDVHFEPHGAHTGCLGAAMLVDAGAVLTIVGHSERRERERSAEVRAKAEAAQAAGLDVIVCVGESLEAHEAGATIETVCRLANKSLPEQVGPTRLTLSYEPVWAIGSGSTPSPKEIGWVAGALRDLVDKRFGGQGAGVRILYGGSVNGSNAAEIFAVPNVDGALVGGASLRAIDFLPIVAAAAEAVERQGAIA</sequence>